<reference evidence="15" key="1">
    <citation type="submission" date="2019-06" db="EMBL/GenBank/DDBJ databases">
        <title>G10K-VGP Goodes thornscrub tortoise genome, primary haplotype.</title>
        <authorList>
            <person name="Murphy B."/>
            <person name="Edwards T."/>
            <person name="Rhie A."/>
            <person name="Koren S."/>
            <person name="Phillippy A."/>
            <person name="Fedrigo O."/>
            <person name="Haase B."/>
            <person name="Mountcastle J."/>
            <person name="Lewin H."/>
            <person name="Damas J."/>
            <person name="Howe K."/>
            <person name="Formenti G."/>
            <person name="Myers G."/>
            <person name="Durbin R."/>
            <person name="Jarvis E.D."/>
        </authorList>
    </citation>
    <scope>NUCLEOTIDE SEQUENCE [LARGE SCALE GENOMIC DNA]</scope>
</reference>
<dbReference type="SUPFAM" id="SSF46689">
    <property type="entry name" value="Homeodomain-like"/>
    <property type="match status" value="1"/>
</dbReference>
<keyword evidence="3 8" id="KW-0238">DNA-binding</keyword>
<dbReference type="GO" id="GO:0005634">
    <property type="term" value="C:nucleus"/>
    <property type="evidence" value="ECO:0007669"/>
    <property type="project" value="UniProtKB-SubCell"/>
</dbReference>
<dbReference type="InterPro" id="IPR009057">
    <property type="entry name" value="Homeodomain-like_sf"/>
</dbReference>
<dbReference type="PANTHER" id="PTHR11636:SF68">
    <property type="entry name" value="POU DOMAIN, CLASS 6, TRANSCRIPTION FACTOR 2"/>
    <property type="match status" value="1"/>
</dbReference>
<comment type="subcellular location">
    <subcellularLocation>
        <location evidence="1 8 9">Nucleus</location>
    </subcellularLocation>
</comment>
<dbReference type="Proteomes" id="UP000694390">
    <property type="component" value="Chromosome 2"/>
</dbReference>
<feature type="domain" description="Homeobox" evidence="13">
    <location>
        <begin position="525"/>
        <end position="585"/>
    </location>
</feature>
<keyword evidence="5 10" id="KW-0804">Transcription</keyword>
<dbReference type="PRINTS" id="PR00028">
    <property type="entry name" value="POUDOMAIN"/>
</dbReference>
<dbReference type="InterPro" id="IPR010982">
    <property type="entry name" value="Lambda_DNA-bd_dom_sf"/>
</dbReference>
<dbReference type="PROSITE" id="PS50071">
    <property type="entry name" value="HOMEOBOX_2"/>
    <property type="match status" value="1"/>
</dbReference>
<evidence type="ECO:0000313" key="16">
    <source>
        <dbReference type="Proteomes" id="UP000694390"/>
    </source>
</evidence>
<dbReference type="PROSITE" id="PS00465">
    <property type="entry name" value="POU_2"/>
    <property type="match status" value="1"/>
</dbReference>
<dbReference type="CDD" id="cd00086">
    <property type="entry name" value="homeodomain"/>
    <property type="match status" value="1"/>
</dbReference>
<dbReference type="FunFam" id="1.10.10.60:FF:000051">
    <property type="entry name" value="POU domain protein"/>
    <property type="match status" value="1"/>
</dbReference>
<organism evidence="15 16">
    <name type="scientific">Gopherus evgoodei</name>
    <name type="common">Goodes thornscrub tortoise</name>
    <dbReference type="NCBI Taxonomy" id="1825980"/>
    <lineage>
        <taxon>Eukaryota</taxon>
        <taxon>Metazoa</taxon>
        <taxon>Chordata</taxon>
        <taxon>Craniata</taxon>
        <taxon>Vertebrata</taxon>
        <taxon>Euteleostomi</taxon>
        <taxon>Archelosauria</taxon>
        <taxon>Testudinata</taxon>
        <taxon>Testudines</taxon>
        <taxon>Cryptodira</taxon>
        <taxon>Durocryptodira</taxon>
        <taxon>Testudinoidea</taxon>
        <taxon>Testudinidae</taxon>
        <taxon>Gopherus</taxon>
    </lineage>
</organism>
<evidence type="ECO:0000256" key="7">
    <source>
        <dbReference type="ARBA" id="ARBA00061425"/>
    </source>
</evidence>
<dbReference type="GO" id="GO:0000981">
    <property type="term" value="F:DNA-binding transcription factor activity, RNA polymerase II-specific"/>
    <property type="evidence" value="ECO:0007669"/>
    <property type="project" value="TreeGrafter"/>
</dbReference>
<keyword evidence="4 8" id="KW-0371">Homeobox</keyword>
<keyword evidence="11" id="KW-0175">Coiled coil</keyword>
<evidence type="ECO:0000256" key="11">
    <source>
        <dbReference type="SAM" id="Coils"/>
    </source>
</evidence>
<feature type="region of interest" description="Disordered" evidence="12">
    <location>
        <begin position="200"/>
        <end position="281"/>
    </location>
</feature>
<dbReference type="PROSITE" id="PS00035">
    <property type="entry name" value="POU_1"/>
    <property type="match status" value="1"/>
</dbReference>
<proteinExistence type="inferred from homology"/>
<evidence type="ECO:0000256" key="12">
    <source>
        <dbReference type="SAM" id="MobiDB-lite"/>
    </source>
</evidence>
<dbReference type="InterPro" id="IPR013847">
    <property type="entry name" value="POU"/>
</dbReference>
<dbReference type="Pfam" id="PF00157">
    <property type="entry name" value="Pou"/>
    <property type="match status" value="2"/>
</dbReference>
<evidence type="ECO:0000256" key="4">
    <source>
        <dbReference type="ARBA" id="ARBA00023155"/>
    </source>
</evidence>
<dbReference type="GO" id="GO:0000978">
    <property type="term" value="F:RNA polymerase II cis-regulatory region sequence-specific DNA binding"/>
    <property type="evidence" value="ECO:0007669"/>
    <property type="project" value="TreeGrafter"/>
</dbReference>
<keyword evidence="2" id="KW-0805">Transcription regulation</keyword>
<dbReference type="InterPro" id="IPR050255">
    <property type="entry name" value="POU_domain_TF"/>
</dbReference>
<gene>
    <name evidence="15" type="primary">POU6F2</name>
</gene>
<dbReference type="InterPro" id="IPR001356">
    <property type="entry name" value="HD"/>
</dbReference>
<feature type="DNA-binding region" description="Homeobox" evidence="8">
    <location>
        <begin position="527"/>
        <end position="586"/>
    </location>
</feature>
<evidence type="ECO:0000259" key="14">
    <source>
        <dbReference type="PROSITE" id="PS51179"/>
    </source>
</evidence>
<keyword evidence="6 8" id="KW-0539">Nucleus</keyword>
<dbReference type="Pfam" id="PF00046">
    <property type="entry name" value="Homeodomain"/>
    <property type="match status" value="1"/>
</dbReference>
<feature type="region of interest" description="Disordered" evidence="12">
    <location>
        <begin position="355"/>
        <end position="386"/>
    </location>
</feature>
<name>A0A8C4Y0N7_9SAUR</name>
<keyword evidence="16" id="KW-1185">Reference proteome</keyword>
<dbReference type="SUPFAM" id="SSF47413">
    <property type="entry name" value="lambda repressor-like DNA-binding domains"/>
    <property type="match status" value="1"/>
</dbReference>
<evidence type="ECO:0000259" key="13">
    <source>
        <dbReference type="PROSITE" id="PS50071"/>
    </source>
</evidence>
<evidence type="ECO:0000256" key="8">
    <source>
        <dbReference type="PROSITE-ProRule" id="PRU00108"/>
    </source>
</evidence>
<accession>A0A8C4Y0N7</accession>
<dbReference type="SMART" id="SM00352">
    <property type="entry name" value="POU"/>
    <property type="match status" value="1"/>
</dbReference>
<dbReference type="PANTHER" id="PTHR11636">
    <property type="entry name" value="POU DOMAIN"/>
    <property type="match status" value="1"/>
</dbReference>
<dbReference type="Gene3D" id="1.10.260.40">
    <property type="entry name" value="lambda repressor-like DNA-binding domains"/>
    <property type="match status" value="1"/>
</dbReference>
<dbReference type="OrthoDB" id="10066259at2759"/>
<feature type="compositionally biased region" description="Polar residues" evidence="12">
    <location>
        <begin position="331"/>
        <end position="346"/>
    </location>
</feature>
<dbReference type="InterPro" id="IPR000327">
    <property type="entry name" value="POU_dom"/>
</dbReference>
<comment type="similarity">
    <text evidence="7">Belongs to the POU transcription factor family. Class-6 subfamily.</text>
</comment>
<feature type="region of interest" description="Disordered" evidence="12">
    <location>
        <begin position="327"/>
        <end position="346"/>
    </location>
</feature>
<dbReference type="AlphaFoldDB" id="A0A8C4Y0N7"/>
<sequence length="611" mass="65772">MIAGQVSKPLLSLRSEMNAELRGEDKAATSDNELNEPLLAPVESNDSEDTPSKLFGARGNPVLSDTSTADQHQPSQSHPAFPVGPQPLLTAQQLASAVAGVMPGGTPALNQPILIPFNMAGQLGGQQGLVLTLPTANLTNIQGLVAAAAAGGIMTLPLQNLQATSSLNSQLQQLQHLQQLQQQQQQQQQQGQQQQQAQQTQQAQQPQTPQQQQQPPQQQNQTQPQSQTQQPPAQQASNSPQKPNQSPGHGLPSPLTSPNPLQIIGTIPLMPNPVPSNQAAGGAQGLQVQPITPQLLTNAQGQIIATVIGNQILPVINTQGITLSPLKPGQQLHQPSQTQVGQAASQSNLLHLAHSQASMSQSPVRQASSSSSSSSSSSALSVGQLVSNPQTATGEVDGVNLEEIREFAKAFKIRRLSLGLTQTQVGQALSATEGPAYSQSAICRHTILRSHFFLPQEAQENTIASSLTAKLNPGLLYPARFEKLDITPKSAQKIKPVLERWMAEAEARHRAGMQNLTEFIGSEPSKKRKRRTSFPPQALEILNAHFEKNTHPSGQEMTEIAEKLNYDREVVRVWFCNKRQALKNTIKRLKQHEPATAVPMEPLTDSLEENS</sequence>
<evidence type="ECO:0000313" key="15">
    <source>
        <dbReference type="Ensembl" id="ENSGEVP00005010742.1"/>
    </source>
</evidence>
<feature type="region of interest" description="Disordered" evidence="12">
    <location>
        <begin position="17"/>
        <end position="84"/>
    </location>
</feature>
<evidence type="ECO:0000256" key="5">
    <source>
        <dbReference type="ARBA" id="ARBA00023163"/>
    </source>
</evidence>
<evidence type="ECO:0000256" key="1">
    <source>
        <dbReference type="ARBA" id="ARBA00004123"/>
    </source>
</evidence>
<protein>
    <recommendedName>
        <fullName evidence="10">POU domain protein</fullName>
    </recommendedName>
</protein>
<feature type="compositionally biased region" description="Low complexity" evidence="12">
    <location>
        <begin position="200"/>
        <end position="241"/>
    </location>
</feature>
<evidence type="ECO:0000256" key="10">
    <source>
        <dbReference type="RuleBase" id="RU361194"/>
    </source>
</evidence>
<reference evidence="15" key="2">
    <citation type="submission" date="2025-08" db="UniProtKB">
        <authorList>
            <consortium name="Ensembl"/>
        </authorList>
    </citation>
    <scope>IDENTIFICATION</scope>
</reference>
<evidence type="ECO:0000256" key="9">
    <source>
        <dbReference type="RuleBase" id="RU000682"/>
    </source>
</evidence>
<feature type="domain" description="POU-specific" evidence="14">
    <location>
        <begin position="396"/>
        <end position="506"/>
    </location>
</feature>
<dbReference type="Ensembl" id="ENSGEVT00005011255.1">
    <property type="protein sequence ID" value="ENSGEVP00005010742.1"/>
    <property type="gene ID" value="ENSGEVG00005007472.1"/>
</dbReference>
<feature type="compositionally biased region" description="Polar residues" evidence="12">
    <location>
        <begin position="63"/>
        <end position="78"/>
    </location>
</feature>
<feature type="coiled-coil region" evidence="11">
    <location>
        <begin position="167"/>
        <end position="200"/>
    </location>
</feature>
<dbReference type="Gene3D" id="1.10.10.60">
    <property type="entry name" value="Homeodomain-like"/>
    <property type="match status" value="1"/>
</dbReference>
<evidence type="ECO:0000256" key="2">
    <source>
        <dbReference type="ARBA" id="ARBA00023015"/>
    </source>
</evidence>
<feature type="compositionally biased region" description="Low complexity" evidence="12">
    <location>
        <begin position="358"/>
        <end position="386"/>
    </location>
</feature>
<evidence type="ECO:0000256" key="3">
    <source>
        <dbReference type="ARBA" id="ARBA00023125"/>
    </source>
</evidence>
<reference evidence="15" key="3">
    <citation type="submission" date="2025-09" db="UniProtKB">
        <authorList>
            <consortium name="Ensembl"/>
        </authorList>
    </citation>
    <scope>IDENTIFICATION</scope>
</reference>
<dbReference type="PROSITE" id="PS51179">
    <property type="entry name" value="POU_3"/>
    <property type="match status" value="1"/>
</dbReference>
<feature type="compositionally biased region" description="Basic and acidic residues" evidence="12">
    <location>
        <begin position="17"/>
        <end position="28"/>
    </location>
</feature>
<dbReference type="SMART" id="SM00389">
    <property type="entry name" value="HOX"/>
    <property type="match status" value="1"/>
</dbReference>
<dbReference type="GeneTree" id="ENSGT00940000156175"/>
<evidence type="ECO:0000256" key="6">
    <source>
        <dbReference type="ARBA" id="ARBA00023242"/>
    </source>
</evidence>